<evidence type="ECO:0000313" key="2">
    <source>
        <dbReference type="Proteomes" id="UP000054032"/>
    </source>
</evidence>
<dbReference type="AlphaFoldDB" id="W6Z7V0"/>
<evidence type="ECO:0000313" key="1">
    <source>
        <dbReference type="EMBL" id="EUC39756.1"/>
    </source>
</evidence>
<protein>
    <submittedName>
        <fullName evidence="1">Uncharacterized protein</fullName>
    </submittedName>
</protein>
<dbReference type="HOGENOM" id="CLU_2339057_0_0_1"/>
<dbReference type="EMBL" id="KI964260">
    <property type="protein sequence ID" value="EUC39756.1"/>
    <property type="molecule type" value="Genomic_DNA"/>
</dbReference>
<dbReference type="RefSeq" id="XP_007693728.1">
    <property type="nucleotide sequence ID" value="XM_007695538.1"/>
</dbReference>
<dbReference type="GeneID" id="19119637"/>
<name>W6Z7V0_COCMI</name>
<gene>
    <name evidence="1" type="ORF">COCMIDRAFT_110681</name>
</gene>
<sequence>ISKRLTAVKGLDRFCASTVSGTTRRLAEHLFVILALHPKIKFRNSHSVGALNEINVLYCDITALLDKSFLNDKETHPERRIHRAHLVIKHCSLALKGL</sequence>
<organism evidence="1 2">
    <name type="scientific">Bipolaris oryzae ATCC 44560</name>
    <dbReference type="NCBI Taxonomy" id="930090"/>
    <lineage>
        <taxon>Eukaryota</taxon>
        <taxon>Fungi</taxon>
        <taxon>Dikarya</taxon>
        <taxon>Ascomycota</taxon>
        <taxon>Pezizomycotina</taxon>
        <taxon>Dothideomycetes</taxon>
        <taxon>Pleosporomycetidae</taxon>
        <taxon>Pleosporales</taxon>
        <taxon>Pleosporineae</taxon>
        <taxon>Pleosporaceae</taxon>
        <taxon>Bipolaris</taxon>
    </lineage>
</organism>
<proteinExistence type="predicted"/>
<reference evidence="1 2" key="1">
    <citation type="journal article" date="2013" name="PLoS Genet.">
        <title>Comparative genome structure, secondary metabolite, and effector coding capacity across Cochliobolus pathogens.</title>
        <authorList>
            <person name="Condon B.J."/>
            <person name="Leng Y."/>
            <person name="Wu D."/>
            <person name="Bushley K.E."/>
            <person name="Ohm R.A."/>
            <person name="Otillar R."/>
            <person name="Martin J."/>
            <person name="Schackwitz W."/>
            <person name="Grimwood J."/>
            <person name="MohdZainudin N."/>
            <person name="Xue C."/>
            <person name="Wang R."/>
            <person name="Manning V.A."/>
            <person name="Dhillon B."/>
            <person name="Tu Z.J."/>
            <person name="Steffenson B.J."/>
            <person name="Salamov A."/>
            <person name="Sun H."/>
            <person name="Lowry S."/>
            <person name="LaButti K."/>
            <person name="Han J."/>
            <person name="Copeland A."/>
            <person name="Lindquist E."/>
            <person name="Barry K."/>
            <person name="Schmutz J."/>
            <person name="Baker S.E."/>
            <person name="Ciuffetti L.M."/>
            <person name="Grigoriev I.V."/>
            <person name="Zhong S."/>
            <person name="Turgeon B.G."/>
        </authorList>
    </citation>
    <scope>NUCLEOTIDE SEQUENCE [LARGE SCALE GENOMIC DNA]</scope>
    <source>
        <strain evidence="1 2">ATCC 44560</strain>
    </source>
</reference>
<feature type="non-terminal residue" evidence="1">
    <location>
        <position position="1"/>
    </location>
</feature>
<dbReference type="Proteomes" id="UP000054032">
    <property type="component" value="Unassembled WGS sequence"/>
</dbReference>
<keyword evidence="2" id="KW-1185">Reference proteome</keyword>
<accession>W6Z7V0</accession>
<dbReference type="KEGG" id="bor:COCMIDRAFT_110681"/>